<keyword evidence="1" id="KW-0812">Transmembrane</keyword>
<dbReference type="AlphaFoldDB" id="A0A9P4RCU5"/>
<name>A0A9P4RCU5_9PLEO</name>
<proteinExistence type="predicted"/>
<dbReference type="OrthoDB" id="5322539at2759"/>
<dbReference type="PANTHER" id="PTHR35041">
    <property type="entry name" value="MEDIATOR OF RNA POLYMERASE II TRANSCRIPTION SUBUNIT 1"/>
    <property type="match status" value="1"/>
</dbReference>
<feature type="transmembrane region" description="Helical" evidence="1">
    <location>
        <begin position="63"/>
        <end position="82"/>
    </location>
</feature>
<feature type="transmembrane region" description="Helical" evidence="1">
    <location>
        <begin position="546"/>
        <end position="565"/>
    </location>
</feature>
<keyword evidence="1" id="KW-1133">Transmembrane helix</keyword>
<evidence type="ECO:0000313" key="3">
    <source>
        <dbReference type="Proteomes" id="UP000799444"/>
    </source>
</evidence>
<comment type="caution">
    <text evidence="2">The sequence shown here is derived from an EMBL/GenBank/DDBJ whole genome shotgun (WGS) entry which is preliminary data.</text>
</comment>
<dbReference type="EMBL" id="ML996099">
    <property type="protein sequence ID" value="KAF2740751.1"/>
    <property type="molecule type" value="Genomic_DNA"/>
</dbReference>
<keyword evidence="1" id="KW-0472">Membrane</keyword>
<protein>
    <submittedName>
        <fullName evidence="2">Uncharacterized protein</fullName>
    </submittedName>
</protein>
<gene>
    <name evidence="2" type="ORF">EJ04DRAFT_572057</name>
</gene>
<sequence length="653" mass="71593">MAHAQEPTAREEYQYEQLDRDESLMPQESPPLGETKPVSEAVEDVSEVSHWGLSPKVTLALTIPYFLGLLVAIAHFLMFHYLNQKRVGIDTSFPQSWVSSVSFLLLFIFRLCVCFSLGVAFTQHLWRVVRLGPVKVSDLDRYHGIQTNVLALLHPRTVVGAPILFIMASIGFLVGVAVLIPPGALTVEIRKSDLVLDQTVSTYNGSYMGNGSIEDALDQSLSRTKTMLMQYMQAKPIAVTTAKATLITGSLPVTSSPCGPNCTYTTVFEGPHAKCSSSTYNESATIAPGNLPAWNSSWTEPVDQFQLFEPNDKIDCPPALSGANCSINAFPQGFFFDKYSNMLATITGDGTNIMYQRTTTRMLCTPGVGLYTTKITFENGVQNIDISSEYIKSFADLWANSGRLYSKDGQGGPIDGQLFVSAMNLMAVFDSLVTLLGGDFKSYLSATYTGDFLMTDFPLGVDPDAIDPEANQTIIRDTVFNKARFDWNRRDYWNINDVNITESGINQALQNITIAMMQINPSWNTTTKATQTKYDNIFSFSSRPRLIVPYACSLAAILPFLILGYNSMRLNGVPAMSGGFVQTLMTTTGSSALQDAAAAGCLGGKQNIPEKLNDMEVVYGELIEDKKEGGVRRATFGVKDEIVALRKGGLYGR</sequence>
<evidence type="ECO:0000313" key="2">
    <source>
        <dbReference type="EMBL" id="KAF2740751.1"/>
    </source>
</evidence>
<keyword evidence="3" id="KW-1185">Reference proteome</keyword>
<dbReference type="PANTHER" id="PTHR35041:SF6">
    <property type="entry name" value="FORMYLMETHIONINE DEFORMYLASE-LIKE PROTEIN-RELATED"/>
    <property type="match status" value="1"/>
</dbReference>
<dbReference type="Proteomes" id="UP000799444">
    <property type="component" value="Unassembled WGS sequence"/>
</dbReference>
<organism evidence="2 3">
    <name type="scientific">Polyplosphaeria fusca</name>
    <dbReference type="NCBI Taxonomy" id="682080"/>
    <lineage>
        <taxon>Eukaryota</taxon>
        <taxon>Fungi</taxon>
        <taxon>Dikarya</taxon>
        <taxon>Ascomycota</taxon>
        <taxon>Pezizomycotina</taxon>
        <taxon>Dothideomycetes</taxon>
        <taxon>Pleosporomycetidae</taxon>
        <taxon>Pleosporales</taxon>
        <taxon>Tetraplosphaeriaceae</taxon>
        <taxon>Polyplosphaeria</taxon>
    </lineage>
</organism>
<accession>A0A9P4RCU5</accession>
<evidence type="ECO:0000256" key="1">
    <source>
        <dbReference type="SAM" id="Phobius"/>
    </source>
</evidence>
<feature type="transmembrane region" description="Helical" evidence="1">
    <location>
        <begin position="103"/>
        <end position="126"/>
    </location>
</feature>
<reference evidence="2" key="1">
    <citation type="journal article" date="2020" name="Stud. Mycol.">
        <title>101 Dothideomycetes genomes: a test case for predicting lifestyles and emergence of pathogens.</title>
        <authorList>
            <person name="Haridas S."/>
            <person name="Albert R."/>
            <person name="Binder M."/>
            <person name="Bloem J."/>
            <person name="Labutti K."/>
            <person name="Salamov A."/>
            <person name="Andreopoulos B."/>
            <person name="Baker S."/>
            <person name="Barry K."/>
            <person name="Bills G."/>
            <person name="Bluhm B."/>
            <person name="Cannon C."/>
            <person name="Castanera R."/>
            <person name="Culley D."/>
            <person name="Daum C."/>
            <person name="Ezra D."/>
            <person name="Gonzalez J."/>
            <person name="Henrissat B."/>
            <person name="Kuo A."/>
            <person name="Liang C."/>
            <person name="Lipzen A."/>
            <person name="Lutzoni F."/>
            <person name="Magnuson J."/>
            <person name="Mondo S."/>
            <person name="Nolan M."/>
            <person name="Ohm R."/>
            <person name="Pangilinan J."/>
            <person name="Park H.-J."/>
            <person name="Ramirez L."/>
            <person name="Alfaro M."/>
            <person name="Sun H."/>
            <person name="Tritt A."/>
            <person name="Yoshinaga Y."/>
            <person name="Zwiers L.-H."/>
            <person name="Turgeon B."/>
            <person name="Goodwin S."/>
            <person name="Spatafora J."/>
            <person name="Crous P."/>
            <person name="Grigoriev I."/>
        </authorList>
    </citation>
    <scope>NUCLEOTIDE SEQUENCE</scope>
    <source>
        <strain evidence="2">CBS 125425</strain>
    </source>
</reference>
<feature type="transmembrane region" description="Helical" evidence="1">
    <location>
        <begin position="159"/>
        <end position="180"/>
    </location>
</feature>